<evidence type="ECO:0000313" key="1">
    <source>
        <dbReference type="EMBL" id="HIZ08298.1"/>
    </source>
</evidence>
<protein>
    <submittedName>
        <fullName evidence="1">Uncharacterized protein</fullName>
    </submittedName>
</protein>
<accession>A0A9D2D4A2</accession>
<organism evidence="1 2">
    <name type="scientific">Candidatus Eubacterium avistercoris</name>
    <dbReference type="NCBI Taxonomy" id="2838567"/>
    <lineage>
        <taxon>Bacteria</taxon>
        <taxon>Bacillati</taxon>
        <taxon>Bacillota</taxon>
        <taxon>Clostridia</taxon>
        <taxon>Eubacteriales</taxon>
        <taxon>Eubacteriaceae</taxon>
        <taxon>Eubacterium</taxon>
    </lineage>
</organism>
<evidence type="ECO:0000313" key="2">
    <source>
        <dbReference type="Proteomes" id="UP000824024"/>
    </source>
</evidence>
<comment type="caution">
    <text evidence="1">The sequence shown here is derived from an EMBL/GenBank/DDBJ whole genome shotgun (WGS) entry which is preliminary data.</text>
</comment>
<sequence length="138" mass="16242">MMKPCVIEDQKAWDESRHKTEYFVKALAGKDLVLCLVSAAEYLGLCSCTMELMIYTLTKEECEREGLEITFDGDIWYTTVNQTINDLLEDDTIDEQVIQEALADQYYENNYANLTIKPENQKAFEHYKEWAEQYYIHK</sequence>
<dbReference type="EMBL" id="DXCH01000277">
    <property type="protein sequence ID" value="HIZ08298.1"/>
    <property type="molecule type" value="Genomic_DNA"/>
</dbReference>
<dbReference type="AlphaFoldDB" id="A0A9D2D4A2"/>
<gene>
    <name evidence="1" type="ORF">IAA08_10250</name>
</gene>
<reference evidence="1" key="1">
    <citation type="journal article" date="2021" name="PeerJ">
        <title>Extensive microbial diversity within the chicken gut microbiome revealed by metagenomics and culture.</title>
        <authorList>
            <person name="Gilroy R."/>
            <person name="Ravi A."/>
            <person name="Getino M."/>
            <person name="Pursley I."/>
            <person name="Horton D.L."/>
            <person name="Alikhan N.F."/>
            <person name="Baker D."/>
            <person name="Gharbi K."/>
            <person name="Hall N."/>
            <person name="Watson M."/>
            <person name="Adriaenssens E.M."/>
            <person name="Foster-Nyarko E."/>
            <person name="Jarju S."/>
            <person name="Secka A."/>
            <person name="Antonio M."/>
            <person name="Oren A."/>
            <person name="Chaudhuri R.R."/>
            <person name="La Ragione R."/>
            <person name="Hildebrand F."/>
            <person name="Pallen M.J."/>
        </authorList>
    </citation>
    <scope>NUCLEOTIDE SEQUENCE</scope>
    <source>
        <strain evidence="1">CHK192-9172</strain>
    </source>
</reference>
<reference evidence="1" key="2">
    <citation type="submission" date="2021-04" db="EMBL/GenBank/DDBJ databases">
        <authorList>
            <person name="Gilroy R."/>
        </authorList>
    </citation>
    <scope>NUCLEOTIDE SEQUENCE</scope>
    <source>
        <strain evidence="1">CHK192-9172</strain>
    </source>
</reference>
<proteinExistence type="predicted"/>
<name>A0A9D2D4A2_9FIRM</name>
<dbReference type="Proteomes" id="UP000824024">
    <property type="component" value="Unassembled WGS sequence"/>
</dbReference>